<dbReference type="EMBL" id="LXQD01000317">
    <property type="protein sequence ID" value="RCJ24854.1"/>
    <property type="molecule type" value="Genomic_DNA"/>
</dbReference>
<evidence type="ECO:0000256" key="2">
    <source>
        <dbReference type="SAM" id="Phobius"/>
    </source>
</evidence>
<evidence type="ECO:0000313" key="3">
    <source>
        <dbReference type="EMBL" id="RCJ24854.1"/>
    </source>
</evidence>
<feature type="region of interest" description="Disordered" evidence="1">
    <location>
        <begin position="48"/>
        <end position="78"/>
    </location>
</feature>
<keyword evidence="2" id="KW-0472">Membrane</keyword>
<dbReference type="AlphaFoldDB" id="A0A367QNL4"/>
<dbReference type="Proteomes" id="UP000252107">
    <property type="component" value="Unassembled WGS sequence"/>
</dbReference>
<evidence type="ECO:0000313" key="4">
    <source>
        <dbReference type="Proteomes" id="UP000252107"/>
    </source>
</evidence>
<sequence>MGTNFRITSAVIFCISVYIVIPKIANTTGSFSTSKADILGITDSYRSTTSSVNSQSAKDVYVPPNYGGPDSQHGSGTR</sequence>
<keyword evidence="2" id="KW-0812">Transmembrane</keyword>
<reference evidence="3" key="1">
    <citation type="submission" date="2016-04" db="EMBL/GenBank/DDBJ databases">
        <authorList>
            <person name="Tabuchi Yagui T.R."/>
        </authorList>
    </citation>
    <scope>NUCLEOTIDE SEQUENCE [LARGE SCALE GENOMIC DNA]</scope>
    <source>
        <strain evidence="3">NIES-26</strain>
    </source>
</reference>
<gene>
    <name evidence="3" type="ORF">A6770_03975</name>
</gene>
<keyword evidence="2" id="KW-1133">Transmembrane helix</keyword>
<keyword evidence="4" id="KW-1185">Reference proteome</keyword>
<name>A0A367QNL4_9NOSO</name>
<protein>
    <submittedName>
        <fullName evidence="3">Uncharacterized protein</fullName>
    </submittedName>
</protein>
<proteinExistence type="predicted"/>
<feature type="compositionally biased region" description="Polar residues" evidence="1">
    <location>
        <begin position="48"/>
        <end position="57"/>
    </location>
</feature>
<accession>A0A367QNL4</accession>
<comment type="caution">
    <text evidence="3">The sequence shown here is derived from an EMBL/GenBank/DDBJ whole genome shotgun (WGS) entry which is preliminary data.</text>
</comment>
<feature type="transmembrane region" description="Helical" evidence="2">
    <location>
        <begin position="6"/>
        <end position="25"/>
    </location>
</feature>
<evidence type="ECO:0000256" key="1">
    <source>
        <dbReference type="SAM" id="MobiDB-lite"/>
    </source>
</evidence>
<organism evidence="3 4">
    <name type="scientific">Nostoc minutum NIES-26</name>
    <dbReference type="NCBI Taxonomy" id="1844469"/>
    <lineage>
        <taxon>Bacteria</taxon>
        <taxon>Bacillati</taxon>
        <taxon>Cyanobacteriota</taxon>
        <taxon>Cyanophyceae</taxon>
        <taxon>Nostocales</taxon>
        <taxon>Nostocaceae</taxon>
        <taxon>Nostoc</taxon>
    </lineage>
</organism>